<keyword evidence="2" id="KW-1185">Reference proteome</keyword>
<gene>
    <name evidence="1" type="ORF">NTEN_LOCUS6011</name>
</gene>
<accession>A0A6H5GA00</accession>
<evidence type="ECO:0000313" key="2">
    <source>
        <dbReference type="Proteomes" id="UP000479000"/>
    </source>
</evidence>
<name>A0A6H5GA00_9HEMI</name>
<reference evidence="1 2" key="1">
    <citation type="submission" date="2020-02" db="EMBL/GenBank/DDBJ databases">
        <authorList>
            <person name="Ferguson B K."/>
        </authorList>
    </citation>
    <scope>NUCLEOTIDE SEQUENCE [LARGE SCALE GENOMIC DNA]</scope>
</reference>
<evidence type="ECO:0000313" key="1">
    <source>
        <dbReference type="EMBL" id="CAA9999756.1"/>
    </source>
</evidence>
<dbReference type="SUPFAM" id="SSF54695">
    <property type="entry name" value="POZ domain"/>
    <property type="match status" value="1"/>
</dbReference>
<dbReference type="Gene3D" id="3.30.710.10">
    <property type="entry name" value="Potassium Channel Kv1.1, Chain A"/>
    <property type="match status" value="1"/>
</dbReference>
<dbReference type="AlphaFoldDB" id="A0A6H5GA00"/>
<organism evidence="1 2">
    <name type="scientific">Nesidiocoris tenuis</name>
    <dbReference type="NCBI Taxonomy" id="355587"/>
    <lineage>
        <taxon>Eukaryota</taxon>
        <taxon>Metazoa</taxon>
        <taxon>Ecdysozoa</taxon>
        <taxon>Arthropoda</taxon>
        <taxon>Hexapoda</taxon>
        <taxon>Insecta</taxon>
        <taxon>Pterygota</taxon>
        <taxon>Neoptera</taxon>
        <taxon>Paraneoptera</taxon>
        <taxon>Hemiptera</taxon>
        <taxon>Heteroptera</taxon>
        <taxon>Panheteroptera</taxon>
        <taxon>Cimicomorpha</taxon>
        <taxon>Miridae</taxon>
        <taxon>Dicyphina</taxon>
        <taxon>Nesidiocoris</taxon>
    </lineage>
</organism>
<sequence length="59" mass="6615">MEFLYKGGCESLDVDQVDVLELMAAANFFQLDGLLHFCEAKCSKAIDLDNIVSMYIHAK</sequence>
<dbReference type="OrthoDB" id="2316821at2759"/>
<dbReference type="InterPro" id="IPR052089">
    <property type="entry name" value="Ankyrin-BTB/POZ_domain"/>
</dbReference>
<dbReference type="PANTHER" id="PTHR46071">
    <property type="entry name" value="ANKYRIN REPEAT AND BTB/POZ DOMAIN-CONTAINING"/>
    <property type="match status" value="1"/>
</dbReference>
<dbReference type="Proteomes" id="UP000479000">
    <property type="component" value="Unassembled WGS sequence"/>
</dbReference>
<dbReference type="InterPro" id="IPR011333">
    <property type="entry name" value="SKP1/BTB/POZ_sf"/>
</dbReference>
<evidence type="ECO:0008006" key="3">
    <source>
        <dbReference type="Google" id="ProtNLM"/>
    </source>
</evidence>
<dbReference type="EMBL" id="CADCXU010009045">
    <property type="protein sequence ID" value="CAA9999756.1"/>
    <property type="molecule type" value="Genomic_DNA"/>
</dbReference>
<feature type="non-terminal residue" evidence="1">
    <location>
        <position position="59"/>
    </location>
</feature>
<proteinExistence type="predicted"/>
<protein>
    <recommendedName>
        <fullName evidence="3">BTB domain-containing protein</fullName>
    </recommendedName>
</protein>
<dbReference type="PANTHER" id="PTHR46071:SF2">
    <property type="entry name" value="ANKYRIN REPEAT AND BTB_POZ DOMAIN-CONTAINING PROTEIN 2-LIKE PROTEIN"/>
    <property type="match status" value="1"/>
</dbReference>